<keyword evidence="3" id="KW-1185">Reference proteome</keyword>
<name>A0A4C1SNT6_EUMVA</name>
<protein>
    <submittedName>
        <fullName evidence="2">Uncharacterized protein</fullName>
    </submittedName>
</protein>
<feature type="region of interest" description="Disordered" evidence="1">
    <location>
        <begin position="84"/>
        <end position="106"/>
    </location>
</feature>
<dbReference type="OrthoDB" id="6625421at2759"/>
<evidence type="ECO:0000313" key="2">
    <source>
        <dbReference type="EMBL" id="GBP03576.1"/>
    </source>
</evidence>
<reference evidence="2 3" key="1">
    <citation type="journal article" date="2019" name="Commun. Biol.">
        <title>The bagworm genome reveals a unique fibroin gene that provides high tensile strength.</title>
        <authorList>
            <person name="Kono N."/>
            <person name="Nakamura H."/>
            <person name="Ohtoshi R."/>
            <person name="Tomita M."/>
            <person name="Numata K."/>
            <person name="Arakawa K."/>
        </authorList>
    </citation>
    <scope>NUCLEOTIDE SEQUENCE [LARGE SCALE GENOMIC DNA]</scope>
</reference>
<accession>A0A4C1SNT6</accession>
<proteinExistence type="predicted"/>
<organism evidence="2 3">
    <name type="scientific">Eumeta variegata</name>
    <name type="common">Bagworm moth</name>
    <name type="synonym">Eumeta japonica</name>
    <dbReference type="NCBI Taxonomy" id="151549"/>
    <lineage>
        <taxon>Eukaryota</taxon>
        <taxon>Metazoa</taxon>
        <taxon>Ecdysozoa</taxon>
        <taxon>Arthropoda</taxon>
        <taxon>Hexapoda</taxon>
        <taxon>Insecta</taxon>
        <taxon>Pterygota</taxon>
        <taxon>Neoptera</taxon>
        <taxon>Endopterygota</taxon>
        <taxon>Lepidoptera</taxon>
        <taxon>Glossata</taxon>
        <taxon>Ditrysia</taxon>
        <taxon>Tineoidea</taxon>
        <taxon>Psychidae</taxon>
        <taxon>Oiketicinae</taxon>
        <taxon>Eumeta</taxon>
    </lineage>
</organism>
<sequence>MVVKGGYDRRKMKVGSMKWRCDRCVVCGLSRKDRCRNSDVRERCGLKEDVVTRVERGMLWWFDHLERMNESRPTKQIYKANLCDGEAGKDDPGKSYAEALETDQLA</sequence>
<comment type="caution">
    <text evidence="2">The sequence shown here is derived from an EMBL/GenBank/DDBJ whole genome shotgun (WGS) entry which is preliminary data.</text>
</comment>
<gene>
    <name evidence="2" type="ORF">EVAR_101885_1</name>
</gene>
<evidence type="ECO:0000313" key="3">
    <source>
        <dbReference type="Proteomes" id="UP000299102"/>
    </source>
</evidence>
<dbReference type="EMBL" id="BGZK01000010">
    <property type="protein sequence ID" value="GBP03576.1"/>
    <property type="molecule type" value="Genomic_DNA"/>
</dbReference>
<dbReference type="Proteomes" id="UP000299102">
    <property type="component" value="Unassembled WGS sequence"/>
</dbReference>
<dbReference type="AlphaFoldDB" id="A0A4C1SNT6"/>
<evidence type="ECO:0000256" key="1">
    <source>
        <dbReference type="SAM" id="MobiDB-lite"/>
    </source>
</evidence>